<dbReference type="InterPro" id="IPR052895">
    <property type="entry name" value="HetReg/Transcr_Mod"/>
</dbReference>
<proteinExistence type="predicted"/>
<organism evidence="3 4">
    <name type="scientific">Setomelanomma holmii</name>
    <dbReference type="NCBI Taxonomy" id="210430"/>
    <lineage>
        <taxon>Eukaryota</taxon>
        <taxon>Fungi</taxon>
        <taxon>Dikarya</taxon>
        <taxon>Ascomycota</taxon>
        <taxon>Pezizomycotina</taxon>
        <taxon>Dothideomycetes</taxon>
        <taxon>Pleosporomycetidae</taxon>
        <taxon>Pleosporales</taxon>
        <taxon>Pleosporineae</taxon>
        <taxon>Phaeosphaeriaceae</taxon>
        <taxon>Setomelanomma</taxon>
    </lineage>
</organism>
<feature type="non-terminal residue" evidence="3">
    <location>
        <position position="202"/>
    </location>
</feature>
<gene>
    <name evidence="3" type="ORF">EK21DRAFT_81433</name>
</gene>
<keyword evidence="4" id="KW-1185">Reference proteome</keyword>
<dbReference type="Proteomes" id="UP000799777">
    <property type="component" value="Unassembled WGS sequence"/>
</dbReference>
<accession>A0A9P4GWE4</accession>
<evidence type="ECO:0000313" key="3">
    <source>
        <dbReference type="EMBL" id="KAF2023202.1"/>
    </source>
</evidence>
<evidence type="ECO:0000259" key="2">
    <source>
        <dbReference type="Pfam" id="PF06985"/>
    </source>
</evidence>
<dbReference type="Pfam" id="PF06985">
    <property type="entry name" value="HET"/>
    <property type="match status" value="1"/>
</dbReference>
<dbReference type="EMBL" id="ML978369">
    <property type="protein sequence ID" value="KAF2023202.1"/>
    <property type="molecule type" value="Genomic_DNA"/>
</dbReference>
<protein>
    <submittedName>
        <fullName evidence="3">HET-domain-containing protein</fullName>
    </submittedName>
</protein>
<evidence type="ECO:0000256" key="1">
    <source>
        <dbReference type="SAM" id="MobiDB-lite"/>
    </source>
</evidence>
<dbReference type="InterPro" id="IPR010730">
    <property type="entry name" value="HET"/>
</dbReference>
<reference evidence="3" key="1">
    <citation type="journal article" date="2020" name="Stud. Mycol.">
        <title>101 Dothideomycetes genomes: a test case for predicting lifestyles and emergence of pathogens.</title>
        <authorList>
            <person name="Haridas S."/>
            <person name="Albert R."/>
            <person name="Binder M."/>
            <person name="Bloem J."/>
            <person name="Labutti K."/>
            <person name="Salamov A."/>
            <person name="Andreopoulos B."/>
            <person name="Baker S."/>
            <person name="Barry K."/>
            <person name="Bills G."/>
            <person name="Bluhm B."/>
            <person name="Cannon C."/>
            <person name="Castanera R."/>
            <person name="Culley D."/>
            <person name="Daum C."/>
            <person name="Ezra D."/>
            <person name="Gonzalez J."/>
            <person name="Henrissat B."/>
            <person name="Kuo A."/>
            <person name="Liang C."/>
            <person name="Lipzen A."/>
            <person name="Lutzoni F."/>
            <person name="Magnuson J."/>
            <person name="Mondo S."/>
            <person name="Nolan M."/>
            <person name="Ohm R."/>
            <person name="Pangilinan J."/>
            <person name="Park H.-J."/>
            <person name="Ramirez L."/>
            <person name="Alfaro M."/>
            <person name="Sun H."/>
            <person name="Tritt A."/>
            <person name="Yoshinaga Y."/>
            <person name="Zwiers L.-H."/>
            <person name="Turgeon B."/>
            <person name="Goodwin S."/>
            <person name="Spatafora J."/>
            <person name="Crous P."/>
            <person name="Grigoriev I."/>
        </authorList>
    </citation>
    <scope>NUCLEOTIDE SEQUENCE</scope>
    <source>
        <strain evidence="3">CBS 110217</strain>
    </source>
</reference>
<name>A0A9P4GWE4_9PLEO</name>
<dbReference type="PANTHER" id="PTHR24148">
    <property type="entry name" value="ANKYRIN REPEAT DOMAIN-CONTAINING PROTEIN 39 HOMOLOG-RELATED"/>
    <property type="match status" value="1"/>
</dbReference>
<feature type="domain" description="Heterokaryon incompatibility" evidence="2">
    <location>
        <begin position="69"/>
        <end position="198"/>
    </location>
</feature>
<evidence type="ECO:0000313" key="4">
    <source>
        <dbReference type="Proteomes" id="UP000799777"/>
    </source>
</evidence>
<dbReference type="AlphaFoldDB" id="A0A9P4GWE4"/>
<dbReference type="OrthoDB" id="2157530at2759"/>
<feature type="compositionally biased region" description="Acidic residues" evidence="1">
    <location>
        <begin position="1"/>
        <end position="11"/>
    </location>
</feature>
<comment type="caution">
    <text evidence="3">The sequence shown here is derived from an EMBL/GenBank/DDBJ whole genome shotgun (WGS) entry which is preliminary data.</text>
</comment>
<sequence>MCCWPADEDNEDGRTETSPLISPLDLPAHSYQSIAADEFRILVLHPARNFHDDIVVHLQTRKRSDDRFYEAVSYCWGQDDSTDVVLVQDEASNVATLLRYLRYKWFPRYLWLDALCINQQDVEEKGFQVSQMGDIYRKSGRTLIWLGSSRICSRPLSALEAAVRARKAARWRDIDSSNSDFRDILELPWFRRRWVVQEVALS</sequence>
<feature type="region of interest" description="Disordered" evidence="1">
    <location>
        <begin position="1"/>
        <end position="20"/>
    </location>
</feature>
<dbReference type="PANTHER" id="PTHR24148:SF64">
    <property type="entry name" value="HETEROKARYON INCOMPATIBILITY DOMAIN-CONTAINING PROTEIN"/>
    <property type="match status" value="1"/>
</dbReference>